<dbReference type="Proteomes" id="UP001597519">
    <property type="component" value="Unassembled WGS sequence"/>
</dbReference>
<sequence length="625" mass="72922">MNKNHLRIIELLIGGEKTVQEISYQLNISERTLSNYITQINDHFEQSIEIVKRHGRYSLIILDEVHFRVLLQKLRHEMKIVEYEQKQRRAEVFHILINNNTTTIDDIAESAHLSKSVINIIINDLKEMSISYSIDIKGTPNVGLRVNGTEFNIRKMLVNQFHDFYSAFQISDEMRRMIDNIKTLYHLDEESLNRLESAVKVTIERLEGNYEIKDKLNVDPKIYVSEDYMNFKELIDYIDTEYNVHNKNEEVLLIVMQLLGRRASIIDDIISNDDESLLKIIIQNTIDDIKDDFKIQIDESLFTKDIQLHIKYLINRLLFGIKLNNESLKDVQQKFPLAFELSKVLAQNIEQLIKISVPVNELGFLSIYFSIFLEELNEKLRNIKRIAIITDQGLSTSKMIESNLKNILNQNISVDIFTREEINEDILMACDLVISTIKVNRLFNKLIFVDDVLDKKLLRLKIEQFLVYKKVSRDTLINHNVLLDFIDESDLIHIDKSISYRDAIEMLSQLLISERKVDEGFTYRILERESNVSTISNSIGFPHAVHNFQDVQIKMAVLDEGLENNSEVKMIIMMAIPDSYSNEAMLIKLYEEVLSLSTNIFALSNINYKTNYSELSYLLNYRRGG</sequence>
<name>A0ABW5WQT3_9STAP</name>
<feature type="domain" description="PTS EIIB type-2" evidence="8">
    <location>
        <begin position="384"/>
        <end position="474"/>
    </location>
</feature>
<protein>
    <submittedName>
        <fullName evidence="10">BglG family transcription antiterminator</fullName>
    </submittedName>
</protein>
<dbReference type="Gene3D" id="1.10.1790.10">
    <property type="entry name" value="PRD domain"/>
    <property type="match status" value="2"/>
</dbReference>
<keyword evidence="3" id="KW-0677">Repeat</keyword>
<dbReference type="SUPFAM" id="SSF55804">
    <property type="entry name" value="Phoshotransferase/anion transport protein"/>
    <property type="match status" value="1"/>
</dbReference>
<feature type="domain" description="PRD" evidence="9">
    <location>
        <begin position="273"/>
        <end position="379"/>
    </location>
</feature>
<dbReference type="Pfam" id="PF00874">
    <property type="entry name" value="PRD"/>
    <property type="match status" value="1"/>
</dbReference>
<keyword evidence="5" id="KW-0010">Activator</keyword>
<dbReference type="InterPro" id="IPR013199">
    <property type="entry name" value="HTH_Mga_DNA-bd_dom"/>
</dbReference>
<evidence type="ECO:0000256" key="6">
    <source>
        <dbReference type="ARBA" id="ARBA00023163"/>
    </source>
</evidence>
<dbReference type="PANTHER" id="PTHR30185:SF18">
    <property type="entry name" value="TRANSCRIPTIONAL REGULATOR MTLR"/>
    <property type="match status" value="1"/>
</dbReference>
<organism evidence="10 11">
    <name type="scientific">Corticicoccus populi</name>
    <dbReference type="NCBI Taxonomy" id="1812821"/>
    <lineage>
        <taxon>Bacteria</taxon>
        <taxon>Bacillati</taxon>
        <taxon>Bacillota</taxon>
        <taxon>Bacilli</taxon>
        <taxon>Bacillales</taxon>
        <taxon>Staphylococcaceae</taxon>
        <taxon>Corticicoccus</taxon>
    </lineage>
</organism>
<dbReference type="Gene3D" id="3.40.930.10">
    <property type="entry name" value="Mannitol-specific EII, Chain A"/>
    <property type="match status" value="1"/>
</dbReference>
<dbReference type="InterPro" id="IPR011608">
    <property type="entry name" value="PRD"/>
</dbReference>
<dbReference type="InterPro" id="IPR013011">
    <property type="entry name" value="PTS_EIIB_2"/>
</dbReference>
<dbReference type="InterPro" id="IPR002178">
    <property type="entry name" value="PTS_EIIA_type-2_dom"/>
</dbReference>
<dbReference type="PANTHER" id="PTHR30185">
    <property type="entry name" value="CRYPTIC BETA-GLUCOSIDE BGL OPERON ANTITERMINATOR"/>
    <property type="match status" value="1"/>
</dbReference>
<evidence type="ECO:0000256" key="2">
    <source>
        <dbReference type="ARBA" id="ARBA00022679"/>
    </source>
</evidence>
<evidence type="ECO:0000256" key="4">
    <source>
        <dbReference type="ARBA" id="ARBA00023015"/>
    </source>
</evidence>
<dbReference type="PROSITE" id="PS51372">
    <property type="entry name" value="PRD_2"/>
    <property type="match status" value="2"/>
</dbReference>
<dbReference type="InterPro" id="IPR050661">
    <property type="entry name" value="BglG_antiterminators"/>
</dbReference>
<evidence type="ECO:0000259" key="9">
    <source>
        <dbReference type="PROSITE" id="PS51372"/>
    </source>
</evidence>
<feature type="domain" description="PRD" evidence="9">
    <location>
        <begin position="161"/>
        <end position="268"/>
    </location>
</feature>
<dbReference type="SUPFAM" id="SSF63520">
    <property type="entry name" value="PTS-regulatory domain, PRD"/>
    <property type="match status" value="1"/>
</dbReference>
<proteinExistence type="predicted"/>
<dbReference type="InterPro" id="IPR007737">
    <property type="entry name" value="Mga_HTH"/>
</dbReference>
<dbReference type="InterPro" id="IPR016152">
    <property type="entry name" value="PTrfase/Anion_transptr"/>
</dbReference>
<evidence type="ECO:0000313" key="10">
    <source>
        <dbReference type="EMBL" id="MFD2829176.1"/>
    </source>
</evidence>
<evidence type="ECO:0000313" key="11">
    <source>
        <dbReference type="Proteomes" id="UP001597519"/>
    </source>
</evidence>
<evidence type="ECO:0000259" key="7">
    <source>
        <dbReference type="PROSITE" id="PS51094"/>
    </source>
</evidence>
<keyword evidence="2" id="KW-0808">Transferase</keyword>
<gene>
    <name evidence="10" type="ORF">ACFSX4_01775</name>
</gene>
<evidence type="ECO:0000256" key="3">
    <source>
        <dbReference type="ARBA" id="ARBA00022737"/>
    </source>
</evidence>
<evidence type="ECO:0000256" key="1">
    <source>
        <dbReference type="ARBA" id="ARBA00011798"/>
    </source>
</evidence>
<dbReference type="RefSeq" id="WP_377770945.1">
    <property type="nucleotide sequence ID" value="NZ_JBHUOQ010000001.1"/>
</dbReference>
<accession>A0ABW5WQT3</accession>
<dbReference type="Gene3D" id="3.40.50.2300">
    <property type="match status" value="1"/>
</dbReference>
<evidence type="ECO:0000256" key="5">
    <source>
        <dbReference type="ARBA" id="ARBA00023159"/>
    </source>
</evidence>
<dbReference type="EMBL" id="JBHUOQ010000001">
    <property type="protein sequence ID" value="MFD2829176.1"/>
    <property type="molecule type" value="Genomic_DNA"/>
</dbReference>
<evidence type="ECO:0000259" key="8">
    <source>
        <dbReference type="PROSITE" id="PS51099"/>
    </source>
</evidence>
<dbReference type="Pfam" id="PF08280">
    <property type="entry name" value="HTH_Mga"/>
    <property type="match status" value="1"/>
</dbReference>
<comment type="caution">
    <text evidence="10">The sequence shown here is derived from an EMBL/GenBank/DDBJ whole genome shotgun (WGS) entry which is preliminary data.</text>
</comment>
<comment type="subunit">
    <text evidence="1">Homodimer or homotrimer. Seems to be a monomer when not phosphorylated.</text>
</comment>
<reference evidence="11" key="1">
    <citation type="journal article" date="2019" name="Int. J. Syst. Evol. Microbiol.">
        <title>The Global Catalogue of Microorganisms (GCM) 10K type strain sequencing project: providing services to taxonomists for standard genome sequencing and annotation.</title>
        <authorList>
            <consortium name="The Broad Institute Genomics Platform"/>
            <consortium name="The Broad Institute Genome Sequencing Center for Infectious Disease"/>
            <person name="Wu L."/>
            <person name="Ma J."/>
        </authorList>
    </citation>
    <scope>NUCLEOTIDE SEQUENCE [LARGE SCALE GENOMIC DNA]</scope>
    <source>
        <strain evidence="11">KCTC 33575</strain>
    </source>
</reference>
<keyword evidence="11" id="KW-1185">Reference proteome</keyword>
<dbReference type="PROSITE" id="PS51099">
    <property type="entry name" value="PTS_EIIB_TYPE_2"/>
    <property type="match status" value="1"/>
</dbReference>
<dbReference type="Pfam" id="PF05043">
    <property type="entry name" value="Mga"/>
    <property type="match status" value="1"/>
</dbReference>
<feature type="domain" description="PTS EIIA type-2" evidence="7">
    <location>
        <begin position="484"/>
        <end position="622"/>
    </location>
</feature>
<dbReference type="InterPro" id="IPR036095">
    <property type="entry name" value="PTS_EIIB-like_sf"/>
</dbReference>
<dbReference type="SUPFAM" id="SSF52794">
    <property type="entry name" value="PTS system IIB component-like"/>
    <property type="match status" value="1"/>
</dbReference>
<keyword evidence="4" id="KW-0805">Transcription regulation</keyword>
<dbReference type="InterPro" id="IPR036634">
    <property type="entry name" value="PRD_sf"/>
</dbReference>
<dbReference type="PROSITE" id="PS51094">
    <property type="entry name" value="PTS_EIIA_TYPE_2"/>
    <property type="match status" value="1"/>
</dbReference>
<keyword evidence="6" id="KW-0804">Transcription</keyword>